<organism evidence="3 4">
    <name type="scientific">Desulforapulum autotrophicum (strain ATCC 43914 / DSM 3382 / VKM B-1955 / HRM2)</name>
    <name type="common">Desulfobacterium autotrophicum</name>
    <dbReference type="NCBI Taxonomy" id="177437"/>
    <lineage>
        <taxon>Bacteria</taxon>
        <taxon>Pseudomonadati</taxon>
        <taxon>Thermodesulfobacteriota</taxon>
        <taxon>Desulfobacteria</taxon>
        <taxon>Desulfobacterales</taxon>
        <taxon>Desulfobacteraceae</taxon>
        <taxon>Desulforapulum</taxon>
    </lineage>
</organism>
<dbReference type="EMBL" id="CP001087">
    <property type="protein sequence ID" value="ACN16656.1"/>
    <property type="molecule type" value="Genomic_DNA"/>
</dbReference>
<evidence type="ECO:0000313" key="3">
    <source>
        <dbReference type="EMBL" id="ACN16656.1"/>
    </source>
</evidence>
<dbReference type="Gene3D" id="1.25.40.10">
    <property type="entry name" value="Tetratricopeptide repeat domain"/>
    <property type="match status" value="1"/>
</dbReference>
<accession>C0Q9T8</accession>
<evidence type="ECO:0000313" key="4">
    <source>
        <dbReference type="Proteomes" id="UP000000442"/>
    </source>
</evidence>
<proteinExistence type="predicted"/>
<dbReference type="PROSITE" id="PS50005">
    <property type="entry name" value="TPR"/>
    <property type="match status" value="2"/>
</dbReference>
<dbReference type="AlphaFoldDB" id="C0Q9T8"/>
<evidence type="ECO:0000256" key="1">
    <source>
        <dbReference type="PROSITE-ProRule" id="PRU00339"/>
    </source>
</evidence>
<dbReference type="Pfam" id="PF13181">
    <property type="entry name" value="TPR_8"/>
    <property type="match status" value="1"/>
</dbReference>
<reference evidence="3 4" key="1">
    <citation type="journal article" date="2009" name="Environ. Microbiol.">
        <title>Genome sequence of Desulfobacterium autotrophicum HRM2, a marine sulfate reducer oxidizing organic carbon completely to carbon dioxide.</title>
        <authorList>
            <person name="Strittmatter A.W."/>
            <person name="Liesegang H."/>
            <person name="Rabus R."/>
            <person name="Decker I."/>
            <person name="Amann J."/>
            <person name="Andres S."/>
            <person name="Henne A."/>
            <person name="Fricke W.F."/>
            <person name="Martinez-Arias R."/>
            <person name="Bartels D."/>
            <person name="Goesmann A."/>
            <person name="Krause L."/>
            <person name="Puehler A."/>
            <person name="Klenk H.P."/>
            <person name="Richter M."/>
            <person name="Schuler M."/>
            <person name="Gloeckner F.O."/>
            <person name="Meyerdierks A."/>
            <person name="Gottschalk G."/>
            <person name="Amann R."/>
        </authorList>
    </citation>
    <scope>NUCLEOTIDE SEQUENCE [LARGE SCALE GENOMIC DNA]</scope>
    <source>
        <strain evidence="4">ATCC 43914 / DSM 3382 / HRM2</strain>
    </source>
</reference>
<dbReference type="Proteomes" id="UP000000442">
    <property type="component" value="Chromosome"/>
</dbReference>
<sequence length="428" mass="47682">MIKKTPSMKTETAYLSKEINFLKFDSEPEKKADFQPNEYLSDRIIFRKSWMQGFTDRLEKAEIPEHGFVCVVVNQAPCTDSCCITPLLDAAVKPAQGLWERIDDHFMVIVLWNTADLERLFDTIKTALASEAGIDPIAGIAVYPFMDFSRKETFHNAVKAVDHAAFLGPGNKVCFGDISLNISGDRLYELGFMDKAAEEYKKGLDVNPDNTNLLNSLGVCHGMNNNPGLAKKIFASALEKDPNEVMIVYNMGLACNILGLTKEAVAYLEEASRLDNSIFEVELTAGSLLLKTGRRDEALVHLSQAKQINPTAGLPYRRLGEYFLGTQKVDRAIAEFKQAVKLNPKDAVSLSGLAHAFYLKKTNLKIAITLARESILIDPATPLYRSRLGNLYLKTGRKDLAKAVFDPTEEEFKTDTSRPLDKQDKRSA</sequence>
<dbReference type="PANTHER" id="PTHR12558">
    <property type="entry name" value="CELL DIVISION CYCLE 16,23,27"/>
    <property type="match status" value="1"/>
</dbReference>
<dbReference type="STRING" id="177437.HRM2_35910"/>
<dbReference type="SMART" id="SM00028">
    <property type="entry name" value="TPR"/>
    <property type="match status" value="6"/>
</dbReference>
<dbReference type="InterPro" id="IPR019734">
    <property type="entry name" value="TPR_rpt"/>
</dbReference>
<feature type="repeat" description="TPR" evidence="1">
    <location>
        <begin position="313"/>
        <end position="346"/>
    </location>
</feature>
<dbReference type="OrthoDB" id="5430072at2"/>
<dbReference type="HOGENOM" id="CLU_673920_0_0_7"/>
<gene>
    <name evidence="3" type="ordered locus">HRM2_35910</name>
</gene>
<dbReference type="KEGG" id="dat:HRM2_35910"/>
<protein>
    <submittedName>
        <fullName evidence="3">TPR repeat domain family protein</fullName>
    </submittedName>
</protein>
<dbReference type="PANTHER" id="PTHR12558:SF13">
    <property type="entry name" value="CELL DIVISION CYCLE PROTEIN 27 HOMOLOG"/>
    <property type="match status" value="1"/>
</dbReference>
<feature type="region of interest" description="Disordered" evidence="2">
    <location>
        <begin position="408"/>
        <end position="428"/>
    </location>
</feature>
<keyword evidence="1" id="KW-0802">TPR repeat</keyword>
<feature type="compositionally biased region" description="Basic and acidic residues" evidence="2">
    <location>
        <begin position="410"/>
        <end position="428"/>
    </location>
</feature>
<keyword evidence="4" id="KW-1185">Reference proteome</keyword>
<dbReference type="eggNOG" id="COG0457">
    <property type="taxonomic scope" value="Bacteria"/>
</dbReference>
<feature type="repeat" description="TPR" evidence="1">
    <location>
        <begin position="177"/>
        <end position="210"/>
    </location>
</feature>
<dbReference type="RefSeq" id="WP_015905406.1">
    <property type="nucleotide sequence ID" value="NC_012108.1"/>
</dbReference>
<dbReference type="SUPFAM" id="SSF48452">
    <property type="entry name" value="TPR-like"/>
    <property type="match status" value="1"/>
</dbReference>
<evidence type="ECO:0000256" key="2">
    <source>
        <dbReference type="SAM" id="MobiDB-lite"/>
    </source>
</evidence>
<dbReference type="InterPro" id="IPR011990">
    <property type="entry name" value="TPR-like_helical_dom_sf"/>
</dbReference>
<name>C0Q9T8_DESAH</name>
<dbReference type="Pfam" id="PF13432">
    <property type="entry name" value="TPR_16"/>
    <property type="match status" value="1"/>
</dbReference>